<evidence type="ECO:0000256" key="1">
    <source>
        <dbReference type="SAM" id="MobiDB-lite"/>
    </source>
</evidence>
<reference evidence="2 3" key="1">
    <citation type="submission" date="2021-06" db="EMBL/GenBank/DDBJ databases">
        <title>Caerostris darwini draft genome.</title>
        <authorList>
            <person name="Kono N."/>
            <person name="Arakawa K."/>
        </authorList>
    </citation>
    <scope>NUCLEOTIDE SEQUENCE [LARGE SCALE GENOMIC DNA]</scope>
</reference>
<evidence type="ECO:0008006" key="4">
    <source>
        <dbReference type="Google" id="ProtNLM"/>
    </source>
</evidence>
<keyword evidence="3" id="KW-1185">Reference proteome</keyword>
<dbReference type="AlphaFoldDB" id="A0AAV4X9Y7"/>
<evidence type="ECO:0000313" key="3">
    <source>
        <dbReference type="Proteomes" id="UP001054837"/>
    </source>
</evidence>
<comment type="caution">
    <text evidence="2">The sequence shown here is derived from an EMBL/GenBank/DDBJ whole genome shotgun (WGS) entry which is preliminary data.</text>
</comment>
<accession>A0AAV4X9Y7</accession>
<proteinExistence type="predicted"/>
<dbReference type="EMBL" id="BPLQ01015720">
    <property type="protein sequence ID" value="GIY90781.1"/>
    <property type="molecule type" value="Genomic_DNA"/>
</dbReference>
<gene>
    <name evidence="2" type="ORF">CDAR_575991</name>
</gene>
<protein>
    <recommendedName>
        <fullName evidence="4">LAGLIDADG homing endonuclease</fullName>
    </recommendedName>
</protein>
<dbReference type="Proteomes" id="UP001054837">
    <property type="component" value="Unassembled WGS sequence"/>
</dbReference>
<organism evidence="2 3">
    <name type="scientific">Caerostris darwini</name>
    <dbReference type="NCBI Taxonomy" id="1538125"/>
    <lineage>
        <taxon>Eukaryota</taxon>
        <taxon>Metazoa</taxon>
        <taxon>Ecdysozoa</taxon>
        <taxon>Arthropoda</taxon>
        <taxon>Chelicerata</taxon>
        <taxon>Arachnida</taxon>
        <taxon>Araneae</taxon>
        <taxon>Araneomorphae</taxon>
        <taxon>Entelegynae</taxon>
        <taxon>Araneoidea</taxon>
        <taxon>Araneidae</taxon>
        <taxon>Caerostris</taxon>
    </lineage>
</organism>
<feature type="region of interest" description="Disordered" evidence="1">
    <location>
        <begin position="1"/>
        <end position="20"/>
    </location>
</feature>
<name>A0AAV4X9Y7_9ARAC</name>
<evidence type="ECO:0000313" key="2">
    <source>
        <dbReference type="EMBL" id="GIY90781.1"/>
    </source>
</evidence>
<sequence>MSSTPFASPLQTMSLTNGVSTKYSPGLDYGGKKRTPNIKINTFLTNEALPSKPLRNLKYADSIVCFLCILSFGEIGGVMLKGWNSGEYEVISEFQIYS</sequence>